<reference evidence="10 11" key="1">
    <citation type="journal article" date="2004" name="Plant Physiol.">
        <title>Sequence and comparative analysis of the maize NB mitochondrial genome.</title>
        <authorList>
            <person name="Clifton S.W."/>
            <person name="Minx P."/>
            <person name="Fauron C.M.-R."/>
            <person name="Gibson M."/>
            <person name="Allen J.O."/>
            <person name="Sun H."/>
            <person name="Thompson M."/>
            <person name="Barbazuk W.B."/>
            <person name="Kanuganti S."/>
            <person name="Tayloe C."/>
            <person name="Meyer L."/>
            <person name="Wilson R.K."/>
            <person name="Newton K.J."/>
        </authorList>
    </citation>
    <scope>NUCLEOTIDE SEQUENCE</scope>
    <source>
        <strain evidence="11">cv. B37N</strain>
    </source>
</reference>
<evidence type="ECO:0000256" key="7">
    <source>
        <dbReference type="ARBA" id="ARBA00048552"/>
    </source>
</evidence>
<evidence type="ECO:0000256" key="4">
    <source>
        <dbReference type="ARBA" id="ARBA00022679"/>
    </source>
</evidence>
<keyword evidence="5 8" id="KW-0548">Nucleotidyltransferase</keyword>
<evidence type="ECO:0000256" key="3">
    <source>
        <dbReference type="ARBA" id="ARBA00022478"/>
    </source>
</evidence>
<keyword evidence="10" id="KW-0496">Mitochondrion</keyword>
<dbReference type="GO" id="GO:0034245">
    <property type="term" value="C:mitochondrial DNA-directed RNA polymerase complex"/>
    <property type="evidence" value="ECO:0000318"/>
    <property type="project" value="GO_Central"/>
</dbReference>
<dbReference type="PROSITE" id="PS00489">
    <property type="entry name" value="RNA_POL_PHAGE_2"/>
    <property type="match status" value="1"/>
</dbReference>
<dbReference type="InterPro" id="IPR043502">
    <property type="entry name" value="DNA/RNA_pol_sf"/>
</dbReference>
<dbReference type="OMA" id="FHFHERD"/>
<dbReference type="SUPFAM" id="SSF56672">
    <property type="entry name" value="DNA/RNA polymerases"/>
    <property type="match status" value="1"/>
</dbReference>
<dbReference type="GO" id="GO:0006390">
    <property type="term" value="P:mitochondrial transcription"/>
    <property type="evidence" value="ECO:0000318"/>
    <property type="project" value="GO_Central"/>
</dbReference>
<geneLocation type="mitochondrion" evidence="10"/>
<dbReference type="HOGENOM" id="CLU_275499_0_0_1"/>
<evidence type="ECO:0000256" key="8">
    <source>
        <dbReference type="RuleBase" id="RU003805"/>
    </source>
</evidence>
<dbReference type="Proteomes" id="UP000007305">
    <property type="component" value="Mitochondrion"/>
</dbReference>
<sequence>MNYPPLTAKKLAEVKRLLKKSQIPELEYREYEYEVRYEKEMRELELQKDKIKSDFFNCNYNPIRESVRVSTDRDPDLEDEKREQLGESMQAEWERLRRGVEVGTSEDINVDTVKRWGLQNNKYNAEHWIPPGGQRTAEDMGKLYQFWDEFIETYENEVMMNSGYREPLNKDKVFNTLLDHSNNKTNQTAEELKGIQTKIERMTMYFYEANVYESLGQLKNKFINIDEQTAKDYLLDKLEKPDDLDIVRAMGTYTLECIVVFVLSKQFNVFALEKASVQVATLVSELDSAAKIEYNRIIAEGRKRKKAKRGDKQINEDENILLQDKGVDTFNGDVHSELDRKKKSISKQTNRKRVRISKHKEPGIGEALFGWLASRKLIEVKKPVFLFDKKNKKPKNVIYPGYVDCLFDIKDLPFCSTLPMVYPPADWELRPTATAEVSDPYITNLTPLSSYRGGYLTTLQRESGDSPTLLSEKDYGVFDIHIDRERSQPVLSAVKKLQRQPYRINKLVYDFIQKHWSVLVSVGLLRPKNLALFKRKEALRLLSSLLFKHEELSTIYRYSELKSVLLKNIHASTFELYTMKIAEAYLDYKIYFPIFLDFRGRNYRHGPFHFHERDLVRSLIIFDESDDSAAHTINSDDEDRILHNFLISAAYHKSKFGVYQDAMEFISKIIPDMVSKPTFFEKDIFMDTLCCRHPFQYISSCISLKTYADTGDLSVLRYTPVSQDASASAYQMMSYFLLDIDYGIHTNLLKTPNTDGRYIRDIYEFMRDCLINYLIAEEKIELVIKLLTRNEKDQESVLAKIVSIFDRNVVKKMFMPMMYGKTDYTLKKDVEDLLKGKSDSEGINLISKHISTYWKENFGKMKDLMDLINYVSWFGAGQDKPVVYSTPYWVTLQTYKRRKRVKMKIQYETTKNNEKEVKTTSAKMLVPLNDNDIRKSSTSTFANFIHQKDAFTAIQLVEFINKLENASSIPIYAVHDNFITMPEYAWILPTLYRESIFRMGHPLIIINKFLFDHILLPAIQNEHPKDKHFFSVEERSMLYRMMIDLQNPLIPDFGSVDITKDRIKSIVIPKDLLLKCFSCLWMSKTKKISLVRWESCRDKIIKVYMRYTDDISSDEGVSRWLEYKKNLDLASDPVWSCDNTNGTQADSLDKGEDDYCIHY</sequence>
<feature type="domain" description="DNA-directed RNA polymerase C-terminal" evidence="9">
    <location>
        <begin position="692"/>
        <end position="999"/>
    </location>
</feature>
<dbReference type="PANTHER" id="PTHR10102">
    <property type="entry name" value="DNA-DIRECTED RNA POLYMERASE, MITOCHONDRIAL"/>
    <property type="match status" value="1"/>
</dbReference>
<dbReference type="InterPro" id="IPR046950">
    <property type="entry name" value="DNA-dir_Rpol_C_phage-type"/>
</dbReference>
<proteinExistence type="evidence at protein level"/>
<name>Q6R9F9_MAIZE</name>
<comment type="similarity">
    <text evidence="1 8">Belongs to the phage and mitochondrial RNA polymerase family.</text>
</comment>
<dbReference type="ExpressionAtlas" id="Q6R9F9">
    <property type="expression patterns" value="baseline"/>
</dbReference>
<keyword evidence="11" id="KW-1185">Reference proteome</keyword>
<dbReference type="GO" id="GO:0003677">
    <property type="term" value="F:DNA binding"/>
    <property type="evidence" value="ECO:0007669"/>
    <property type="project" value="InterPro"/>
</dbReference>
<evidence type="ECO:0000259" key="9">
    <source>
        <dbReference type="Pfam" id="PF00940"/>
    </source>
</evidence>
<evidence type="ECO:0000256" key="2">
    <source>
        <dbReference type="ARBA" id="ARBA00012418"/>
    </source>
</evidence>
<dbReference type="PROSITE" id="PS00900">
    <property type="entry name" value="RNA_POL_PHAGE_1"/>
    <property type="match status" value="1"/>
</dbReference>
<dbReference type="InterPro" id="IPR002092">
    <property type="entry name" value="DNA-dir_Rpol_phage-type"/>
</dbReference>
<dbReference type="OrthoDB" id="1722225at2759"/>
<dbReference type="RefSeq" id="YP_588349.1">
    <property type="nucleotide sequence ID" value="NC_007982.1"/>
</dbReference>
<keyword evidence="12" id="KW-1267">Proteomics identification</keyword>
<protein>
    <recommendedName>
        <fullName evidence="2 8">DNA-directed RNA polymerase</fullName>
        <ecNumber evidence="2 8">2.7.7.6</ecNumber>
    </recommendedName>
</protein>
<comment type="function">
    <text evidence="8">DNA-dependent RNA polymerase catalyzes the transcription of DNA into RNA using the four ribonucleoside triphosphates as substrates.</text>
</comment>
<dbReference type="Gene3D" id="1.10.150.20">
    <property type="entry name" value="5' to 3' exonuclease, C-terminal subdomain"/>
    <property type="match status" value="1"/>
</dbReference>
<keyword evidence="4 8" id="KW-0808">Transferase</keyword>
<dbReference type="GO" id="GO:0003899">
    <property type="term" value="F:DNA-directed RNA polymerase activity"/>
    <property type="evidence" value="ECO:0000318"/>
    <property type="project" value="GO_Central"/>
</dbReference>
<dbReference type="EC" id="2.7.7.6" evidence="2 8"/>
<dbReference type="Pfam" id="PF00940">
    <property type="entry name" value="RNA_pol"/>
    <property type="match status" value="1"/>
</dbReference>
<comment type="catalytic activity">
    <reaction evidence="7 8">
        <text>RNA(n) + a ribonucleoside 5'-triphosphate = RNA(n+1) + diphosphate</text>
        <dbReference type="Rhea" id="RHEA:21248"/>
        <dbReference type="Rhea" id="RHEA-COMP:14527"/>
        <dbReference type="Rhea" id="RHEA-COMP:17342"/>
        <dbReference type="ChEBI" id="CHEBI:33019"/>
        <dbReference type="ChEBI" id="CHEBI:61557"/>
        <dbReference type="ChEBI" id="CHEBI:140395"/>
        <dbReference type="EC" id="2.7.7.6"/>
    </reaction>
</comment>
<evidence type="ECO:0007829" key="12">
    <source>
        <dbReference type="PeptideAtlas" id="Q6R9F9"/>
    </source>
</evidence>
<dbReference type="AlphaFoldDB" id="Q6R9F9"/>
<dbReference type="EMBL" id="AY506529">
    <property type="protein sequence ID" value="AAR91041.1"/>
    <property type="molecule type" value="Genomic_DNA"/>
</dbReference>
<evidence type="ECO:0000256" key="1">
    <source>
        <dbReference type="ARBA" id="ARBA00009493"/>
    </source>
</evidence>
<evidence type="ECO:0000256" key="5">
    <source>
        <dbReference type="ARBA" id="ARBA00022695"/>
    </source>
</evidence>
<evidence type="ECO:0000313" key="11">
    <source>
        <dbReference type="Proteomes" id="UP000007305"/>
    </source>
</evidence>
<organism evidence="10 11">
    <name type="scientific">Zea mays</name>
    <name type="common">Maize</name>
    <dbReference type="NCBI Taxonomy" id="4577"/>
    <lineage>
        <taxon>Eukaryota</taxon>
        <taxon>Viridiplantae</taxon>
        <taxon>Streptophyta</taxon>
        <taxon>Embryophyta</taxon>
        <taxon>Tracheophyta</taxon>
        <taxon>Spermatophyta</taxon>
        <taxon>Magnoliopsida</taxon>
        <taxon>Liliopsida</taxon>
        <taxon>Poales</taxon>
        <taxon>Poaceae</taxon>
        <taxon>PACMAD clade</taxon>
        <taxon>Panicoideae</taxon>
        <taxon>Andropogonodae</taxon>
        <taxon>Andropogoneae</taxon>
        <taxon>Tripsacinae</taxon>
        <taxon>Zea</taxon>
    </lineage>
</organism>
<evidence type="ECO:0000256" key="6">
    <source>
        <dbReference type="ARBA" id="ARBA00023163"/>
    </source>
</evidence>
<dbReference type="PANTHER" id="PTHR10102:SF8">
    <property type="entry name" value="DNA-DIRECTED RNA POLYMERASE-RELATED"/>
    <property type="match status" value="1"/>
</dbReference>
<dbReference type="InParanoid" id="Q6R9F9"/>
<keyword evidence="3 8" id="KW-0240">DNA-directed RNA polymerase</keyword>
<dbReference type="GeneID" id="4055861"/>
<keyword evidence="6 8" id="KW-0804">Transcription</keyword>
<evidence type="ECO:0000313" key="10">
    <source>
        <dbReference type="EMBL" id="AAR91041.1"/>
    </source>
</evidence>
<accession>Q6R9F9</accession>
<gene>
    <name evidence="10" type="primary">orf1159</name>
</gene>
<dbReference type="STRING" id="4577.Q6R9F9"/>